<dbReference type="InterPro" id="IPR029063">
    <property type="entry name" value="SAM-dependent_MTases_sf"/>
</dbReference>
<gene>
    <name evidence="1" type="ORF">F6X53_22930</name>
</gene>
<reference evidence="1 2" key="1">
    <citation type="submission" date="2019-09" db="EMBL/GenBank/DDBJ databases">
        <title>YIM 48816 draft genome.</title>
        <authorList>
            <person name="Jiang L."/>
        </authorList>
    </citation>
    <scope>NUCLEOTIDE SEQUENCE [LARGE SCALE GENOMIC DNA]</scope>
    <source>
        <strain evidence="1 2">YIM 48816</strain>
    </source>
</reference>
<accession>A0A6L3STQ4</accession>
<dbReference type="OrthoDB" id="9804312at2"/>
<evidence type="ECO:0000313" key="1">
    <source>
        <dbReference type="EMBL" id="KAB1076559.1"/>
    </source>
</evidence>
<dbReference type="Gene3D" id="3.40.50.150">
    <property type="entry name" value="Vaccinia Virus protein VP39"/>
    <property type="match status" value="1"/>
</dbReference>
<dbReference type="GO" id="GO:0008168">
    <property type="term" value="F:methyltransferase activity"/>
    <property type="evidence" value="ECO:0007669"/>
    <property type="project" value="UniProtKB-KW"/>
</dbReference>
<dbReference type="SUPFAM" id="SSF53335">
    <property type="entry name" value="S-adenosyl-L-methionine-dependent methyltransferases"/>
    <property type="match status" value="1"/>
</dbReference>
<dbReference type="Proteomes" id="UP000474159">
    <property type="component" value="Unassembled WGS sequence"/>
</dbReference>
<organism evidence="1 2">
    <name type="scientific">Methylobacterium soli</name>
    <dbReference type="NCBI Taxonomy" id="553447"/>
    <lineage>
        <taxon>Bacteria</taxon>
        <taxon>Pseudomonadati</taxon>
        <taxon>Pseudomonadota</taxon>
        <taxon>Alphaproteobacteria</taxon>
        <taxon>Hyphomicrobiales</taxon>
        <taxon>Methylobacteriaceae</taxon>
        <taxon>Methylobacterium</taxon>
    </lineage>
</organism>
<proteinExistence type="predicted"/>
<sequence>MLSKENQITLKSYAEKFREYDANSSQNVTGASKDWIDRVLARFAKDARIFEIGTAHARYARYITSKGYSLTCRDAIDEFVEDIRLKGFKVVKFNVLTDKFDQNYDAVIANAVMPHFNEVEFDDVLTKTIDMLNPGGVFAFTIKVGQGSEWHNKKINAPRFFRYWTKRELNDKLIGHGLLEFEITEAQTERAHADWIYLVVEKPNK</sequence>
<protein>
    <submittedName>
        <fullName evidence="1">Class I SAM-dependent methyltransferase</fullName>
    </submittedName>
</protein>
<comment type="caution">
    <text evidence="1">The sequence shown here is derived from an EMBL/GenBank/DDBJ whole genome shotgun (WGS) entry which is preliminary data.</text>
</comment>
<evidence type="ECO:0000313" key="2">
    <source>
        <dbReference type="Proteomes" id="UP000474159"/>
    </source>
</evidence>
<dbReference type="EMBL" id="VZZK01000029">
    <property type="protein sequence ID" value="KAB1076559.1"/>
    <property type="molecule type" value="Genomic_DNA"/>
</dbReference>
<keyword evidence="1" id="KW-0489">Methyltransferase</keyword>
<dbReference type="CDD" id="cd02440">
    <property type="entry name" value="AdoMet_MTases"/>
    <property type="match status" value="1"/>
</dbReference>
<dbReference type="GO" id="GO:0032259">
    <property type="term" value="P:methylation"/>
    <property type="evidence" value="ECO:0007669"/>
    <property type="project" value="UniProtKB-KW"/>
</dbReference>
<dbReference type="PANTHER" id="PTHR43861:SF1">
    <property type="entry name" value="TRANS-ACONITATE 2-METHYLTRANSFERASE"/>
    <property type="match status" value="1"/>
</dbReference>
<dbReference type="PANTHER" id="PTHR43861">
    <property type="entry name" value="TRANS-ACONITATE 2-METHYLTRANSFERASE-RELATED"/>
    <property type="match status" value="1"/>
</dbReference>
<dbReference type="Pfam" id="PF13489">
    <property type="entry name" value="Methyltransf_23"/>
    <property type="match status" value="1"/>
</dbReference>
<keyword evidence="1" id="KW-0808">Transferase</keyword>
<dbReference type="AlphaFoldDB" id="A0A6L3STQ4"/>
<keyword evidence="2" id="KW-1185">Reference proteome</keyword>
<name>A0A6L3STQ4_9HYPH</name>